<dbReference type="AlphaFoldDB" id="A0A6M5Z4V9"/>
<dbReference type="RefSeq" id="WP_171475445.1">
    <property type="nucleotide sequence ID" value="NZ_CP053452.2"/>
</dbReference>
<organism evidence="1 2">
    <name type="scientific">Frigoriglobus tundricola</name>
    <dbReference type="NCBI Taxonomy" id="2774151"/>
    <lineage>
        <taxon>Bacteria</taxon>
        <taxon>Pseudomonadati</taxon>
        <taxon>Planctomycetota</taxon>
        <taxon>Planctomycetia</taxon>
        <taxon>Gemmatales</taxon>
        <taxon>Gemmataceae</taxon>
        <taxon>Frigoriglobus</taxon>
    </lineage>
</organism>
<dbReference type="Proteomes" id="UP000503447">
    <property type="component" value="Chromosome"/>
</dbReference>
<dbReference type="Gene3D" id="3.30.70.790">
    <property type="entry name" value="UreE, C-terminal domain"/>
    <property type="match status" value="1"/>
</dbReference>
<protein>
    <recommendedName>
        <fullName evidence="3">DUF2007 domain-containing protein</fullName>
    </recommendedName>
</protein>
<evidence type="ECO:0000313" key="1">
    <source>
        <dbReference type="EMBL" id="QJX00755.1"/>
    </source>
</evidence>
<evidence type="ECO:0000313" key="2">
    <source>
        <dbReference type="Proteomes" id="UP000503447"/>
    </source>
</evidence>
<gene>
    <name evidence="1" type="ORF">FTUN_8387</name>
</gene>
<accession>A0A6M5Z4V9</accession>
<dbReference type="EMBL" id="CP053452">
    <property type="protein sequence ID" value="QJX00755.1"/>
    <property type="molecule type" value="Genomic_DNA"/>
</dbReference>
<reference evidence="2" key="1">
    <citation type="submission" date="2020-05" db="EMBL/GenBank/DDBJ databases">
        <title>Frigoriglobus tundricola gen. nov., sp. nov., a psychrotolerant cellulolytic planctomycete of the family Gemmataceae with two divergent copies of 16S rRNA gene.</title>
        <authorList>
            <person name="Kulichevskaya I.S."/>
            <person name="Ivanova A.A."/>
            <person name="Naumoff D.G."/>
            <person name="Beletsky A.V."/>
            <person name="Rijpstra W.I.C."/>
            <person name="Sinninghe Damste J.S."/>
            <person name="Mardanov A.V."/>
            <person name="Ravin N.V."/>
            <person name="Dedysh S.N."/>
        </authorList>
    </citation>
    <scope>NUCLEOTIDE SEQUENCE [LARGE SCALE GENOMIC DNA]</scope>
    <source>
        <strain evidence="2">PL17</strain>
    </source>
</reference>
<name>A0A6M5Z4V9_9BACT</name>
<keyword evidence="2" id="KW-1185">Reference proteome</keyword>
<evidence type="ECO:0008006" key="3">
    <source>
        <dbReference type="Google" id="ProtNLM"/>
    </source>
</evidence>
<sequence length="78" mass="8703">MVVDYREAKDAITAQKLLAEAGIVAVYIPDKVVAVSDDPTMTRWLVQRLQVRKADAERATAILKQYGLQGEPMGTEWI</sequence>
<dbReference type="KEGG" id="ftj:FTUN_8387"/>
<proteinExistence type="predicted"/>